<sequence>MVRRLASQVHHQVSRMMRGDLVQEPAWYAAVLENPPLPLPAKAPPTRTAFDLKQTKTLGPKPKLRPYDPKPLPVYYLEDDIRRQFFRDHPFEVFRPVTLAEGQGIHAPSSVTGTEWTRLRQRGRNPSPDDAIQFALNLHQHHNLSLSYAYARAVAQFRALRSERHIAMTMAIYEAEHLGAVWQNSEIAHGFQKEIKSLATWERQSELDEGAMAARKRWRSIAMEHTEDREWSKGQEYVRLWKEGFTPKYAPALTEPAKQSPSTEAAQAEKNPDIFRLRTQQEPAVVPR</sequence>
<accession>A0A6A4HV10</accession>
<evidence type="ECO:0000256" key="6">
    <source>
        <dbReference type="ARBA" id="ARBA00035137"/>
    </source>
</evidence>
<keyword evidence="4" id="KW-0496">Mitochondrion</keyword>
<evidence type="ECO:0000256" key="3">
    <source>
        <dbReference type="ARBA" id="ARBA00022980"/>
    </source>
</evidence>
<proteinExistence type="inferred from homology"/>
<dbReference type="AlphaFoldDB" id="A0A6A4HV10"/>
<evidence type="ECO:0000256" key="1">
    <source>
        <dbReference type="ARBA" id="ARBA00004173"/>
    </source>
</evidence>
<reference evidence="9" key="1">
    <citation type="journal article" date="2019" name="Environ. Microbiol.">
        <title>Fungal ecological strategies reflected in gene transcription - a case study of two litter decomposers.</title>
        <authorList>
            <person name="Barbi F."/>
            <person name="Kohler A."/>
            <person name="Barry K."/>
            <person name="Baskaran P."/>
            <person name="Daum C."/>
            <person name="Fauchery L."/>
            <person name="Ihrmark K."/>
            <person name="Kuo A."/>
            <person name="LaButti K."/>
            <person name="Lipzen A."/>
            <person name="Morin E."/>
            <person name="Grigoriev I.V."/>
            <person name="Henrissat B."/>
            <person name="Lindahl B."/>
            <person name="Martin F."/>
        </authorList>
    </citation>
    <scope>NUCLEOTIDE SEQUENCE</scope>
    <source>
        <strain evidence="9">JB14</strain>
    </source>
</reference>
<comment type="subcellular location">
    <subcellularLocation>
        <location evidence="1">Mitochondrion</location>
    </subcellularLocation>
</comment>
<keyword evidence="3" id="KW-0689">Ribosomal protein</keyword>
<evidence type="ECO:0000256" key="4">
    <source>
        <dbReference type="ARBA" id="ARBA00023128"/>
    </source>
</evidence>
<evidence type="ECO:0000313" key="9">
    <source>
        <dbReference type="EMBL" id="KAE9400525.1"/>
    </source>
</evidence>
<keyword evidence="10" id="KW-1185">Reference proteome</keyword>
<dbReference type="GO" id="GO:0003735">
    <property type="term" value="F:structural constituent of ribosome"/>
    <property type="evidence" value="ECO:0007669"/>
    <property type="project" value="InterPro"/>
</dbReference>
<evidence type="ECO:0000256" key="5">
    <source>
        <dbReference type="ARBA" id="ARBA00023274"/>
    </source>
</evidence>
<evidence type="ECO:0000256" key="2">
    <source>
        <dbReference type="ARBA" id="ARBA00009864"/>
    </source>
</evidence>
<dbReference type="EMBL" id="ML769455">
    <property type="protein sequence ID" value="KAE9400525.1"/>
    <property type="molecule type" value="Genomic_DNA"/>
</dbReference>
<evidence type="ECO:0000256" key="8">
    <source>
        <dbReference type="SAM" id="MobiDB-lite"/>
    </source>
</evidence>
<dbReference type="PANTHER" id="PTHR37799">
    <property type="entry name" value="37S RIBOSOMAL PROTEIN S25, MITOCHONDRIAL"/>
    <property type="match status" value="1"/>
</dbReference>
<feature type="region of interest" description="Disordered" evidence="8">
    <location>
        <begin position="251"/>
        <end position="288"/>
    </location>
</feature>
<organism evidence="9 10">
    <name type="scientific">Gymnopus androsaceus JB14</name>
    <dbReference type="NCBI Taxonomy" id="1447944"/>
    <lineage>
        <taxon>Eukaryota</taxon>
        <taxon>Fungi</taxon>
        <taxon>Dikarya</taxon>
        <taxon>Basidiomycota</taxon>
        <taxon>Agaricomycotina</taxon>
        <taxon>Agaricomycetes</taxon>
        <taxon>Agaricomycetidae</taxon>
        <taxon>Agaricales</taxon>
        <taxon>Marasmiineae</taxon>
        <taxon>Omphalotaceae</taxon>
        <taxon>Gymnopus</taxon>
    </lineage>
</organism>
<dbReference type="GO" id="GO:0005763">
    <property type="term" value="C:mitochondrial small ribosomal subunit"/>
    <property type="evidence" value="ECO:0007669"/>
    <property type="project" value="InterPro"/>
</dbReference>
<evidence type="ECO:0000256" key="7">
    <source>
        <dbReference type="ARBA" id="ARBA00035421"/>
    </source>
</evidence>
<dbReference type="PANTHER" id="PTHR37799:SF1">
    <property type="entry name" value="SMALL RIBOSOMAL SUBUNIT PROTEIN MS23"/>
    <property type="match status" value="1"/>
</dbReference>
<dbReference type="InterPro" id="IPR016939">
    <property type="entry name" value="Ribosomal_mS23_fun"/>
</dbReference>
<dbReference type="Pfam" id="PF13741">
    <property type="entry name" value="MRP-S25"/>
    <property type="match status" value="1"/>
</dbReference>
<protein>
    <recommendedName>
        <fullName evidence="6">Small ribosomal subunit protein mS23</fullName>
    </recommendedName>
    <alternativeName>
        <fullName evidence="7">37S ribosomal protein S25, mitochondrial</fullName>
    </alternativeName>
</protein>
<gene>
    <name evidence="9" type="ORF">BT96DRAFT_1018725</name>
</gene>
<comment type="similarity">
    <text evidence="2">Belongs to the mitochondrion-specific ribosomal protein mS23 family.</text>
</comment>
<evidence type="ECO:0000313" key="10">
    <source>
        <dbReference type="Proteomes" id="UP000799118"/>
    </source>
</evidence>
<name>A0A6A4HV10_9AGAR</name>
<dbReference type="Proteomes" id="UP000799118">
    <property type="component" value="Unassembled WGS sequence"/>
</dbReference>
<keyword evidence="5" id="KW-0687">Ribonucleoprotein</keyword>
<dbReference type="OrthoDB" id="5542239at2759"/>